<evidence type="ECO:0000256" key="14">
    <source>
        <dbReference type="ARBA" id="ARBA00044351"/>
    </source>
</evidence>
<dbReference type="PANTHER" id="PTHR48480">
    <property type="match status" value="1"/>
</dbReference>
<evidence type="ECO:0000256" key="10">
    <source>
        <dbReference type="ARBA" id="ARBA00044051"/>
    </source>
</evidence>
<evidence type="ECO:0000256" key="15">
    <source>
        <dbReference type="ARBA" id="ARBA00048994"/>
    </source>
</evidence>
<evidence type="ECO:0000259" key="16">
    <source>
        <dbReference type="SMART" id="SM01011"/>
    </source>
</evidence>
<gene>
    <name evidence="17" type="ORF">ILUMI_07048</name>
</gene>
<keyword evidence="18" id="KW-1185">Reference proteome</keyword>
<evidence type="ECO:0000313" key="18">
    <source>
        <dbReference type="Proteomes" id="UP000801492"/>
    </source>
</evidence>
<name>A0A8K0GES1_IGNLU</name>
<protein>
    <recommendedName>
        <fullName evidence="11">Xaa-Pro dipeptidase</fullName>
        <ecNumber evidence="10">3.4.13.9</ecNumber>
    </recommendedName>
    <alternativeName>
        <fullName evidence="14">Imidodipeptidase</fullName>
    </alternativeName>
    <alternativeName>
        <fullName evidence="12">Peptidase D</fullName>
    </alternativeName>
    <alternativeName>
        <fullName evidence="13">Proline dipeptidase</fullName>
    </alternativeName>
</protein>
<keyword evidence="5" id="KW-0378">Hydrolase</keyword>
<dbReference type="Gene3D" id="3.90.230.10">
    <property type="entry name" value="Creatinase/methionine aminopeptidase superfamily"/>
    <property type="match status" value="1"/>
</dbReference>
<keyword evidence="3" id="KW-0645">Protease</keyword>
<evidence type="ECO:0000256" key="11">
    <source>
        <dbReference type="ARBA" id="ARBA00044141"/>
    </source>
</evidence>
<keyword evidence="8" id="KW-0464">Manganese</keyword>
<dbReference type="Pfam" id="PF00557">
    <property type="entry name" value="Peptidase_M24"/>
    <property type="match status" value="1"/>
</dbReference>
<dbReference type="EMBL" id="VTPC01003038">
    <property type="protein sequence ID" value="KAF2899127.1"/>
    <property type="molecule type" value="Genomic_DNA"/>
</dbReference>
<evidence type="ECO:0000256" key="12">
    <source>
        <dbReference type="ARBA" id="ARBA00044252"/>
    </source>
</evidence>
<evidence type="ECO:0000256" key="4">
    <source>
        <dbReference type="ARBA" id="ARBA00022723"/>
    </source>
</evidence>
<keyword evidence="7" id="KW-0482">Metalloprotease</keyword>
<comment type="similarity">
    <text evidence="9">Belongs to the peptidase M24B family. Eukaryotic-type prolidase subfamily.</text>
</comment>
<dbReference type="InterPro" id="IPR029149">
    <property type="entry name" value="Creatin/AminoP/Spt16_N"/>
</dbReference>
<comment type="catalytic activity">
    <reaction evidence="15">
        <text>Xaa-L-Pro dipeptide + H2O = an L-alpha-amino acid + L-proline</text>
        <dbReference type="Rhea" id="RHEA:76407"/>
        <dbReference type="ChEBI" id="CHEBI:15377"/>
        <dbReference type="ChEBI" id="CHEBI:59869"/>
        <dbReference type="ChEBI" id="CHEBI:60039"/>
        <dbReference type="ChEBI" id="CHEBI:195196"/>
        <dbReference type="EC" id="3.4.13.9"/>
    </reaction>
</comment>
<reference evidence="17" key="1">
    <citation type="submission" date="2019-08" db="EMBL/GenBank/DDBJ databases">
        <title>The genome of the North American firefly Photinus pyralis.</title>
        <authorList>
            <consortium name="Photinus pyralis genome working group"/>
            <person name="Fallon T.R."/>
            <person name="Sander Lower S.E."/>
            <person name="Weng J.-K."/>
        </authorList>
    </citation>
    <scope>NUCLEOTIDE SEQUENCE</scope>
    <source>
        <strain evidence="17">TRF0915ILg1</strain>
        <tissue evidence="17">Whole body</tissue>
    </source>
</reference>
<evidence type="ECO:0000313" key="17">
    <source>
        <dbReference type="EMBL" id="KAF2899127.1"/>
    </source>
</evidence>
<dbReference type="SUPFAM" id="SSF55920">
    <property type="entry name" value="Creatinase/aminopeptidase"/>
    <property type="match status" value="1"/>
</dbReference>
<evidence type="ECO:0000256" key="7">
    <source>
        <dbReference type="ARBA" id="ARBA00023049"/>
    </source>
</evidence>
<evidence type="ECO:0000256" key="5">
    <source>
        <dbReference type="ARBA" id="ARBA00022801"/>
    </source>
</evidence>
<dbReference type="Proteomes" id="UP000801492">
    <property type="component" value="Unassembled WGS sequence"/>
</dbReference>
<evidence type="ECO:0000256" key="1">
    <source>
        <dbReference type="ARBA" id="ARBA00001936"/>
    </source>
</evidence>
<dbReference type="Gene3D" id="3.40.350.10">
    <property type="entry name" value="Creatinase/prolidase N-terminal domain"/>
    <property type="match status" value="1"/>
</dbReference>
<dbReference type="InterPro" id="IPR052433">
    <property type="entry name" value="X-Pro_dipept-like"/>
</dbReference>
<evidence type="ECO:0000256" key="6">
    <source>
        <dbReference type="ARBA" id="ARBA00022997"/>
    </source>
</evidence>
<dbReference type="InterPro" id="IPR036005">
    <property type="entry name" value="Creatinase/aminopeptidase-like"/>
</dbReference>
<comment type="subunit">
    <text evidence="2">Homodimer.</text>
</comment>
<comment type="cofactor">
    <cofactor evidence="1">
        <name>Mn(2+)</name>
        <dbReference type="ChEBI" id="CHEBI:29035"/>
    </cofactor>
</comment>
<proteinExistence type="inferred from homology"/>
<comment type="caution">
    <text evidence="17">The sequence shown here is derived from an EMBL/GenBank/DDBJ whole genome shotgun (WGS) entry which is preliminary data.</text>
</comment>
<feature type="domain" description="Aminopeptidase P N-terminal" evidence="16">
    <location>
        <begin position="17"/>
        <end position="153"/>
    </location>
</feature>
<dbReference type="EC" id="3.4.13.9" evidence="10"/>
<evidence type="ECO:0000256" key="9">
    <source>
        <dbReference type="ARBA" id="ARBA00043990"/>
    </source>
</evidence>
<dbReference type="SMART" id="SM01011">
    <property type="entry name" value="AMP_N"/>
    <property type="match status" value="1"/>
</dbReference>
<organism evidence="17 18">
    <name type="scientific">Ignelater luminosus</name>
    <name type="common">Cucubano</name>
    <name type="synonym">Pyrophorus luminosus</name>
    <dbReference type="NCBI Taxonomy" id="2038154"/>
    <lineage>
        <taxon>Eukaryota</taxon>
        <taxon>Metazoa</taxon>
        <taxon>Ecdysozoa</taxon>
        <taxon>Arthropoda</taxon>
        <taxon>Hexapoda</taxon>
        <taxon>Insecta</taxon>
        <taxon>Pterygota</taxon>
        <taxon>Neoptera</taxon>
        <taxon>Endopterygota</taxon>
        <taxon>Coleoptera</taxon>
        <taxon>Polyphaga</taxon>
        <taxon>Elateriformia</taxon>
        <taxon>Elateroidea</taxon>
        <taxon>Elateridae</taxon>
        <taxon>Agrypninae</taxon>
        <taxon>Pyrophorini</taxon>
        <taxon>Ignelater</taxon>
    </lineage>
</organism>
<evidence type="ECO:0000256" key="3">
    <source>
        <dbReference type="ARBA" id="ARBA00022670"/>
    </source>
</evidence>
<dbReference type="OrthoDB" id="10261878at2759"/>
<dbReference type="InterPro" id="IPR000994">
    <property type="entry name" value="Pept_M24"/>
</dbReference>
<keyword evidence="6" id="KW-0224">Dipeptidase</keyword>
<sequence>MPFVNKKIWLGQGTYEIPAELFSLNRKRLVDRLKPLIPHGKAIVVLQGGKELPIYDSDMAYIFRQESYFRWAFGVSEAGCYGAIDIDTEKSHLFIPHYPESYAVWMGPLHVPQDFKEKYVIDYVHYADEISKVLKSLTPSVLLTLKGINTDSDLPHEITRFEGIEQFNVDDKILFPEIADLRVIKTHYEIDVMRYVAEVSSAGHRKIMKMVKPGTYEYFYESEYLNHIYGTGGCRHTPYTCICCSGPNCAILHYGHAGAPNDRLIRDGDVCLFDMGGIYFGYGTDITCSFPANGKFTSDQKMIYEAVLKANLAVANEAKPGVTWPCMHLLACRVLLSALKDGGLLRGDVSEMVTAGVGGVFQPHGLGHLIGLECHDVGGYLPGNPVRLTEPKGLEKLRTARTLQKGMVVTIEPGCYFVDVVLDKALRDDVLSKFLIPEAIERFRGFGGVRIEDVVVITDTGIKNLTVVPRTVEEIENWMAKETEANSEFL</sequence>
<evidence type="ECO:0000256" key="13">
    <source>
        <dbReference type="ARBA" id="ARBA00044284"/>
    </source>
</evidence>
<dbReference type="FunFam" id="3.90.230.10:FF:000002">
    <property type="entry name" value="Xaa-Pro aminopeptidase 3"/>
    <property type="match status" value="1"/>
</dbReference>
<dbReference type="PANTHER" id="PTHR48480:SF2">
    <property type="entry name" value="PEPTIDASE D"/>
    <property type="match status" value="1"/>
</dbReference>
<dbReference type="GO" id="GO:0030145">
    <property type="term" value="F:manganese ion binding"/>
    <property type="evidence" value="ECO:0007669"/>
    <property type="project" value="InterPro"/>
</dbReference>
<dbReference type="SUPFAM" id="SSF53092">
    <property type="entry name" value="Creatinase/prolidase N-terminal domain"/>
    <property type="match status" value="1"/>
</dbReference>
<evidence type="ECO:0000256" key="8">
    <source>
        <dbReference type="ARBA" id="ARBA00023211"/>
    </source>
</evidence>
<keyword evidence="4" id="KW-0479">Metal-binding</keyword>
<evidence type="ECO:0000256" key="2">
    <source>
        <dbReference type="ARBA" id="ARBA00011738"/>
    </source>
</evidence>
<dbReference type="Pfam" id="PF05195">
    <property type="entry name" value="AMP_N"/>
    <property type="match status" value="1"/>
</dbReference>
<dbReference type="InterPro" id="IPR007865">
    <property type="entry name" value="Aminopep_P_N"/>
</dbReference>
<dbReference type="GO" id="GO:0006508">
    <property type="term" value="P:proteolysis"/>
    <property type="evidence" value="ECO:0007669"/>
    <property type="project" value="UniProtKB-KW"/>
</dbReference>
<dbReference type="GO" id="GO:0102009">
    <property type="term" value="F:proline dipeptidase activity"/>
    <property type="evidence" value="ECO:0007669"/>
    <property type="project" value="UniProtKB-EC"/>
</dbReference>
<dbReference type="CDD" id="cd01087">
    <property type="entry name" value="Prolidase"/>
    <property type="match status" value="1"/>
</dbReference>
<dbReference type="GO" id="GO:0070006">
    <property type="term" value="F:metalloaminopeptidase activity"/>
    <property type="evidence" value="ECO:0007669"/>
    <property type="project" value="InterPro"/>
</dbReference>
<dbReference type="AlphaFoldDB" id="A0A8K0GES1"/>
<accession>A0A8K0GES1</accession>